<feature type="domain" description="N-terminal Ras-GEF" evidence="5">
    <location>
        <begin position="862"/>
        <end position="987"/>
    </location>
</feature>
<dbReference type="Gene3D" id="1.10.840.10">
    <property type="entry name" value="Ras guanine-nucleotide exchange factors catalytic domain"/>
    <property type="match status" value="1"/>
</dbReference>
<dbReference type="PROSITE" id="PS50009">
    <property type="entry name" value="RASGEF_CAT"/>
    <property type="match status" value="1"/>
</dbReference>
<feature type="region of interest" description="Disordered" evidence="2">
    <location>
        <begin position="52"/>
        <end position="90"/>
    </location>
</feature>
<dbReference type="GO" id="GO:0003924">
    <property type="term" value="F:GTPase activity"/>
    <property type="evidence" value="ECO:0007669"/>
    <property type="project" value="InterPro"/>
</dbReference>
<keyword evidence="3" id="KW-0472">Membrane</keyword>
<evidence type="ECO:0000259" key="5">
    <source>
        <dbReference type="PROSITE" id="PS50212"/>
    </source>
</evidence>
<name>A0A4U0UBU1_9PEZI</name>
<dbReference type="InterPro" id="IPR036964">
    <property type="entry name" value="RASGEF_cat_dom_sf"/>
</dbReference>
<feature type="region of interest" description="Disordered" evidence="2">
    <location>
        <begin position="832"/>
        <end position="861"/>
    </location>
</feature>
<evidence type="ECO:0000259" key="4">
    <source>
        <dbReference type="PROSITE" id="PS50009"/>
    </source>
</evidence>
<dbReference type="InterPro" id="IPR027417">
    <property type="entry name" value="P-loop_NTPase"/>
</dbReference>
<dbReference type="SUPFAM" id="SSF48366">
    <property type="entry name" value="Ras GEF"/>
    <property type="match status" value="1"/>
</dbReference>
<dbReference type="Proteomes" id="UP000308549">
    <property type="component" value="Unassembled WGS sequence"/>
</dbReference>
<feature type="compositionally biased region" description="Polar residues" evidence="2">
    <location>
        <begin position="839"/>
        <end position="850"/>
    </location>
</feature>
<organism evidence="6 7">
    <name type="scientific">Salinomyces thailandicus</name>
    <dbReference type="NCBI Taxonomy" id="706561"/>
    <lineage>
        <taxon>Eukaryota</taxon>
        <taxon>Fungi</taxon>
        <taxon>Dikarya</taxon>
        <taxon>Ascomycota</taxon>
        <taxon>Pezizomycotina</taxon>
        <taxon>Dothideomycetes</taxon>
        <taxon>Dothideomycetidae</taxon>
        <taxon>Mycosphaerellales</taxon>
        <taxon>Teratosphaeriaceae</taxon>
        <taxon>Salinomyces</taxon>
    </lineage>
</organism>
<reference evidence="6 7" key="1">
    <citation type="submission" date="2017-03" db="EMBL/GenBank/DDBJ databases">
        <title>Genomes of endolithic fungi from Antarctica.</title>
        <authorList>
            <person name="Coleine C."/>
            <person name="Masonjones S."/>
            <person name="Stajich J.E."/>
        </authorList>
    </citation>
    <scope>NUCLEOTIDE SEQUENCE [LARGE SCALE GENOMIC DNA]</scope>
    <source>
        <strain evidence="6 7">CCFEE 6315</strain>
    </source>
</reference>
<feature type="compositionally biased region" description="Basic and acidic residues" evidence="2">
    <location>
        <begin position="496"/>
        <end position="513"/>
    </location>
</feature>
<dbReference type="EMBL" id="NAJL01000004">
    <property type="protein sequence ID" value="TKA32920.1"/>
    <property type="molecule type" value="Genomic_DNA"/>
</dbReference>
<evidence type="ECO:0000313" key="6">
    <source>
        <dbReference type="EMBL" id="TKA32920.1"/>
    </source>
</evidence>
<dbReference type="InterPro" id="IPR000651">
    <property type="entry name" value="Ras-like_Gua-exchang_fac_N"/>
</dbReference>
<comment type="caution">
    <text evidence="6">The sequence shown here is derived from an EMBL/GenBank/DDBJ whole genome shotgun (WGS) entry which is preliminary data.</text>
</comment>
<dbReference type="GO" id="GO:0005085">
    <property type="term" value="F:guanyl-nucleotide exchange factor activity"/>
    <property type="evidence" value="ECO:0007669"/>
    <property type="project" value="UniProtKB-KW"/>
</dbReference>
<dbReference type="PANTHER" id="PTHR37539">
    <property type="entry name" value="SECRETED PROTEIN-RELATED"/>
    <property type="match status" value="1"/>
</dbReference>
<feature type="transmembrane region" description="Helical" evidence="3">
    <location>
        <begin position="365"/>
        <end position="385"/>
    </location>
</feature>
<dbReference type="InterPro" id="IPR018713">
    <property type="entry name" value="MPAB/Lcp_cat_dom"/>
</dbReference>
<evidence type="ECO:0000313" key="7">
    <source>
        <dbReference type="Proteomes" id="UP000308549"/>
    </source>
</evidence>
<keyword evidence="1" id="KW-0344">Guanine-nucleotide releasing factor</keyword>
<dbReference type="CDD" id="cd06224">
    <property type="entry name" value="REM"/>
    <property type="match status" value="1"/>
</dbReference>
<dbReference type="GO" id="GO:0007264">
    <property type="term" value="P:small GTPase-mediated signal transduction"/>
    <property type="evidence" value="ECO:0007669"/>
    <property type="project" value="InterPro"/>
</dbReference>
<keyword evidence="7" id="KW-1185">Reference proteome</keyword>
<proteinExistence type="predicted"/>
<keyword evidence="3" id="KW-1133">Transmembrane helix</keyword>
<dbReference type="SUPFAM" id="SSF52540">
    <property type="entry name" value="P-loop containing nucleoside triphosphate hydrolases"/>
    <property type="match status" value="1"/>
</dbReference>
<dbReference type="GO" id="GO:0005525">
    <property type="term" value="F:GTP binding"/>
    <property type="evidence" value="ECO:0007669"/>
    <property type="project" value="InterPro"/>
</dbReference>
<feature type="compositionally biased region" description="Basic and acidic residues" evidence="2">
    <location>
        <begin position="540"/>
        <end position="551"/>
    </location>
</feature>
<evidence type="ECO:0000256" key="3">
    <source>
        <dbReference type="SAM" id="Phobius"/>
    </source>
</evidence>
<feature type="compositionally biased region" description="Basic and acidic residues" evidence="2">
    <location>
        <begin position="75"/>
        <end position="90"/>
    </location>
</feature>
<feature type="region of interest" description="Disordered" evidence="2">
    <location>
        <begin position="1034"/>
        <end position="1056"/>
    </location>
</feature>
<accession>A0A4U0UBU1</accession>
<feature type="region of interest" description="Disordered" evidence="2">
    <location>
        <begin position="572"/>
        <end position="599"/>
    </location>
</feature>
<evidence type="ECO:0000256" key="2">
    <source>
        <dbReference type="SAM" id="MobiDB-lite"/>
    </source>
</evidence>
<evidence type="ECO:0000256" key="1">
    <source>
        <dbReference type="PROSITE-ProRule" id="PRU00168"/>
    </source>
</evidence>
<feature type="domain" description="Ras-GEF" evidence="4">
    <location>
        <begin position="1099"/>
        <end position="1375"/>
    </location>
</feature>
<dbReference type="Gene3D" id="1.20.870.10">
    <property type="entry name" value="Son of sevenless (SoS) protein Chain: S domain 1"/>
    <property type="match status" value="1"/>
</dbReference>
<dbReference type="CDD" id="cd00882">
    <property type="entry name" value="Ras_like_GTPase"/>
    <property type="match status" value="1"/>
</dbReference>
<dbReference type="InterPro" id="IPR001895">
    <property type="entry name" value="RASGEF_cat_dom"/>
</dbReference>
<dbReference type="PANTHER" id="PTHR37539:SF1">
    <property type="entry name" value="ER-BOUND OXYGENASE MPAB_MPAB'_RUBBER OXYGENASE CATALYTIC DOMAIN-CONTAINING PROTEIN"/>
    <property type="match status" value="1"/>
</dbReference>
<feature type="transmembrane region" description="Helical" evidence="3">
    <location>
        <begin position="459"/>
        <end position="478"/>
    </location>
</feature>
<protein>
    <submittedName>
        <fullName evidence="6">Uncharacterized protein</fullName>
    </submittedName>
</protein>
<gene>
    <name evidence="6" type="ORF">B0A50_01146</name>
</gene>
<dbReference type="OrthoDB" id="6361347at2759"/>
<dbReference type="InterPro" id="IPR001806">
    <property type="entry name" value="Small_GTPase"/>
</dbReference>
<dbReference type="Pfam" id="PF09995">
    <property type="entry name" value="MPAB_Lcp_cat"/>
    <property type="match status" value="1"/>
</dbReference>
<sequence length="1538" mass="167762">MALPHFFHRHTPNTRTYWGYTFEITPEHLTEEQCKPLRQSYDTLGEQVLNRLNEISPPPRKDLPRGNSQFAAPRAEPKDSISQQEQEKTPPARDLYALLREHKESDALLQRFWNEITAVPDWVDWEHIQRGQDTFYRYGAANFTGLAYQSLLGGMGAARVVETLARTGGFSPKVARTRLFETTQHILQCTKSLESLQPGGDGFASTVRVRLLHAAVRNRIMTLAKSRPEYYDVEAWGVPINDLDSMGTIATFSATLIWMSLPRQGIFMRAQEVADYTALWRYIAYLVGCPTDPFATPEQAKACMEALLMYEIHPTPTSQVLANNIITCLANRPPGNPSAEFLSASARWLNGHELCDQLNLMRPSAYYYLLVAGQCIFFCFINYSNRAIPAWDRKKIELLKRVFYNLIVHAQFGLKGQESVFEFRHVPEYSTLTGLGGPVGVEEGEGEGGSYTEWQSQKALLYTGGVVVLGAVVAWRVLGIATGAVGLEGNEQGVRGSDKENHQKGSERRDKAKSSQYYGAAKRASAGASRRGSVQPGVEGVRRQSEAERPRAKGRVNSAPLIEVRSTDGRSGGLQVTVLGGPRRAGTMVGDEMAPRNPTVEGAVDEDEAAGVTGAVRQYQSFQSSQVSEPLPELNIAVIGAEGVGKSTFVQKALDLPTLPLSQAAERKVSIEGGLYLVRLLELSVDDVYVDDDDTVGWSDTIEDKVMPKIDGAIALYDVQDRESFEDLPEVLTAIRKASLPSLLVSAKCDVPAAERELDPCVIEQKARRSISGIGTLQTSQTGNKACQQAMAVLFSAIVSAETGKSAQTGDSLRVPGESPEDVRCSFLFEESASDDGSRQSTPSSLSGGTVPQVMKSPPRTSMLAENGANFDELIDRLLAQPVSKADSKFSAVFLALYRKFAAPSRLLEAITERFDRLEKSDMAQMMKTVAQLRYLAILEQWIGQYPGDFAYPKTKRRMQMFVTKTAQVTIFTVAAKEISGHLEIVQQDDDTEWACCDKDRAAASDQDSAGSRTSTLLDDPRFSFMDSLSGTTLVDDRTSQPSEPHPGKLVTSLSAPSLSTTSQILAHTTAAQKAATLFPPAPRIPLTKLQWRALEAHPDEVLAKDLTRLDAVLIASIRPRDLVRHASTASPAARAPFKNLANVSRYIDHFNRLAAAVKNYILLRDKPKHRALMLEKFMRVGRKLRELNNYNALGAVIAGINSSCVQRLAATRDLISPAAGKDFARLELLMNPSKSHAAYRLAWENTSTERIPYLPLHLRDLASAEQGSATLLASSASSSVFAAASSAQGDRKTAAAAVAMEPRVNWRKFEIMGDVVVGLQRAQGVPYQGLGEAVGVGTGAGGSASPGVKELVLDVRLEMDEDILYQRSIQLEPAPGASGPSDRLRRKMQFTAILAAMLAVTGTSLAAPAAEANKSMMAAGSTWTMQNFKRTCGPLKKQCTYSYSINTNDGSAATPCTYKVNSDPSVTPAARAGYQNQVCGAFTIGSSWSGQFGAGNGFQTLSVVKGKQIIYPSYTDAQLDTMQVVKPDQSYTPQNLS</sequence>
<dbReference type="Pfam" id="PF00617">
    <property type="entry name" value="RasGEF"/>
    <property type="match status" value="1"/>
</dbReference>
<dbReference type="Pfam" id="PF00071">
    <property type="entry name" value="Ras"/>
    <property type="match status" value="1"/>
</dbReference>
<dbReference type="Pfam" id="PF00618">
    <property type="entry name" value="RasGEF_N"/>
    <property type="match status" value="1"/>
</dbReference>
<dbReference type="GO" id="GO:0016491">
    <property type="term" value="F:oxidoreductase activity"/>
    <property type="evidence" value="ECO:0007669"/>
    <property type="project" value="InterPro"/>
</dbReference>
<dbReference type="Gene3D" id="3.40.50.300">
    <property type="entry name" value="P-loop containing nucleotide triphosphate hydrolases"/>
    <property type="match status" value="1"/>
</dbReference>
<keyword evidence="3" id="KW-0812">Transmembrane</keyword>
<dbReference type="InterPro" id="IPR037473">
    <property type="entry name" value="Lcp-like"/>
</dbReference>
<dbReference type="SMART" id="SM00147">
    <property type="entry name" value="RasGEF"/>
    <property type="match status" value="1"/>
</dbReference>
<feature type="compositionally biased region" description="Low complexity" evidence="2">
    <location>
        <begin position="519"/>
        <end position="533"/>
    </location>
</feature>
<dbReference type="InterPro" id="IPR023578">
    <property type="entry name" value="Ras_GEF_dom_sf"/>
</dbReference>
<dbReference type="PROSITE" id="PS50212">
    <property type="entry name" value="RASGEF_NTER"/>
    <property type="match status" value="1"/>
</dbReference>
<feature type="region of interest" description="Disordered" evidence="2">
    <location>
        <begin position="489"/>
        <end position="557"/>
    </location>
</feature>